<proteinExistence type="predicted"/>
<protein>
    <submittedName>
        <fullName evidence="1">Uncharacterized protein</fullName>
    </submittedName>
</protein>
<gene>
    <name evidence="1" type="ordered locus">ECH_0870</name>
</gene>
<dbReference type="HOGENOM" id="CLU_3396289_0_0_5"/>
<evidence type="ECO:0000313" key="1">
    <source>
        <dbReference type="EMBL" id="ABD45212.1"/>
    </source>
</evidence>
<organism evidence="1 2">
    <name type="scientific">Ehrlichia chaffeensis (strain ATCC CRL-10679 / Arkansas)</name>
    <dbReference type="NCBI Taxonomy" id="205920"/>
    <lineage>
        <taxon>Bacteria</taxon>
        <taxon>Pseudomonadati</taxon>
        <taxon>Pseudomonadota</taxon>
        <taxon>Alphaproteobacteria</taxon>
        <taxon>Rickettsiales</taxon>
        <taxon>Anaplasmataceae</taxon>
        <taxon>Ehrlichia</taxon>
    </lineage>
</organism>
<accession>Q2GFW8</accession>
<sequence length="31" mass="3365">MSLCKVCIGDFSDGNVITQHVKNICCAKCFS</sequence>
<evidence type="ECO:0000313" key="2">
    <source>
        <dbReference type="Proteomes" id="UP000008320"/>
    </source>
</evidence>
<keyword evidence="2" id="KW-1185">Reference proteome</keyword>
<dbReference type="AlphaFoldDB" id="Q2GFW8"/>
<reference evidence="1 2" key="1">
    <citation type="journal article" date="2006" name="PLoS Genet.">
        <title>Comparative genomics of emerging human ehrlichiosis agents.</title>
        <authorList>
            <person name="Dunning Hotopp J.C."/>
            <person name="Lin M."/>
            <person name="Madupu R."/>
            <person name="Crabtree J."/>
            <person name="Angiuoli S.V."/>
            <person name="Eisen J.A."/>
            <person name="Seshadri R."/>
            <person name="Ren Q."/>
            <person name="Wu M."/>
            <person name="Utterback T.R."/>
            <person name="Smith S."/>
            <person name="Lewis M."/>
            <person name="Khouri H."/>
            <person name="Zhang C."/>
            <person name="Niu H."/>
            <person name="Lin Q."/>
            <person name="Ohashi N."/>
            <person name="Zhi N."/>
            <person name="Nelson W."/>
            <person name="Brinkac L.M."/>
            <person name="Dodson R.J."/>
            <person name="Rosovitz M.J."/>
            <person name="Sundaram J."/>
            <person name="Daugherty S.C."/>
            <person name="Davidsen T."/>
            <person name="Durkin A.S."/>
            <person name="Gwinn M."/>
            <person name="Haft D.H."/>
            <person name="Selengut J.D."/>
            <person name="Sullivan S.A."/>
            <person name="Zafar N."/>
            <person name="Zhou L."/>
            <person name="Benahmed F."/>
            <person name="Forberger H."/>
            <person name="Halpin R."/>
            <person name="Mulligan S."/>
            <person name="Robinson J."/>
            <person name="White O."/>
            <person name="Rikihisa Y."/>
            <person name="Tettelin H."/>
        </authorList>
    </citation>
    <scope>NUCLEOTIDE SEQUENCE [LARGE SCALE GENOMIC DNA]</scope>
    <source>
        <strain evidence="2">ATCC CRL-10679 / Arkansas</strain>
    </source>
</reference>
<name>Q2GFW8_EHRCR</name>
<dbReference type="KEGG" id="ech:ECH_0870"/>
<dbReference type="EMBL" id="CP000236">
    <property type="protein sequence ID" value="ABD45212.1"/>
    <property type="molecule type" value="Genomic_DNA"/>
</dbReference>
<dbReference type="STRING" id="205920.ECH_0870"/>
<dbReference type="Proteomes" id="UP000008320">
    <property type="component" value="Chromosome"/>
</dbReference>